<keyword evidence="4" id="KW-1003">Cell membrane</keyword>
<dbReference type="Pfam" id="PF00512">
    <property type="entry name" value="HisKA"/>
    <property type="match status" value="1"/>
</dbReference>
<dbReference type="Pfam" id="PF13188">
    <property type="entry name" value="PAS_8"/>
    <property type="match status" value="1"/>
</dbReference>
<dbReference type="GO" id="GO:0004721">
    <property type="term" value="F:phosphoprotein phosphatase activity"/>
    <property type="evidence" value="ECO:0007669"/>
    <property type="project" value="TreeGrafter"/>
</dbReference>
<keyword evidence="8 16" id="KW-0418">Kinase</keyword>
<dbReference type="Gene3D" id="6.10.340.10">
    <property type="match status" value="1"/>
</dbReference>
<evidence type="ECO:0000256" key="7">
    <source>
        <dbReference type="ARBA" id="ARBA00022741"/>
    </source>
</evidence>
<dbReference type="FunFam" id="1.10.287.130:FF:000008">
    <property type="entry name" value="Two-component sensor histidine kinase"/>
    <property type="match status" value="1"/>
</dbReference>
<evidence type="ECO:0000256" key="6">
    <source>
        <dbReference type="ARBA" id="ARBA00022679"/>
    </source>
</evidence>
<evidence type="ECO:0000259" key="13">
    <source>
        <dbReference type="PROSITE" id="PS50109"/>
    </source>
</evidence>
<dbReference type="SUPFAM" id="SSF47384">
    <property type="entry name" value="Homodimeric domain of signal transducing histidine kinase"/>
    <property type="match status" value="1"/>
</dbReference>
<dbReference type="EC" id="2.7.13.3" evidence="3"/>
<name>A0A7D3XZW9_9BACL</name>
<keyword evidence="11 12" id="KW-0472">Membrane</keyword>
<evidence type="ECO:0000256" key="2">
    <source>
        <dbReference type="ARBA" id="ARBA00004651"/>
    </source>
</evidence>
<dbReference type="Gene3D" id="3.30.450.20">
    <property type="entry name" value="PAS domain"/>
    <property type="match status" value="1"/>
</dbReference>
<dbReference type="GO" id="GO:0005524">
    <property type="term" value="F:ATP binding"/>
    <property type="evidence" value="ECO:0007669"/>
    <property type="project" value="UniProtKB-KW"/>
</dbReference>
<dbReference type="InterPro" id="IPR003660">
    <property type="entry name" value="HAMP_dom"/>
</dbReference>
<dbReference type="PANTHER" id="PTHR45453:SF1">
    <property type="entry name" value="PHOSPHATE REGULON SENSOR PROTEIN PHOR"/>
    <property type="match status" value="1"/>
</dbReference>
<dbReference type="InterPro" id="IPR031967">
    <property type="entry name" value="PhoR_single_Cache-like_dom"/>
</dbReference>
<dbReference type="Pfam" id="PF00672">
    <property type="entry name" value="HAMP"/>
    <property type="match status" value="1"/>
</dbReference>
<keyword evidence="12" id="KW-1133">Transmembrane helix</keyword>
<feature type="domain" description="PAS" evidence="14">
    <location>
        <begin position="240"/>
        <end position="281"/>
    </location>
</feature>
<feature type="domain" description="Histidine kinase" evidence="13">
    <location>
        <begin position="362"/>
        <end position="579"/>
    </location>
</feature>
<dbReference type="InterPro" id="IPR000014">
    <property type="entry name" value="PAS"/>
</dbReference>
<dbReference type="InterPro" id="IPR050351">
    <property type="entry name" value="BphY/WalK/GraS-like"/>
</dbReference>
<evidence type="ECO:0000256" key="5">
    <source>
        <dbReference type="ARBA" id="ARBA00022553"/>
    </source>
</evidence>
<dbReference type="GO" id="GO:0005886">
    <property type="term" value="C:plasma membrane"/>
    <property type="evidence" value="ECO:0007669"/>
    <property type="project" value="UniProtKB-SubCell"/>
</dbReference>
<keyword evidence="5" id="KW-0597">Phosphoprotein</keyword>
<dbReference type="PRINTS" id="PR00344">
    <property type="entry name" value="BCTRLSENSOR"/>
</dbReference>
<evidence type="ECO:0000256" key="8">
    <source>
        <dbReference type="ARBA" id="ARBA00022777"/>
    </source>
</evidence>
<dbReference type="InterPro" id="IPR004358">
    <property type="entry name" value="Sig_transdc_His_kin-like_C"/>
</dbReference>
<dbReference type="CDD" id="cd06225">
    <property type="entry name" value="HAMP"/>
    <property type="match status" value="1"/>
</dbReference>
<dbReference type="EMBL" id="CP048104">
    <property type="protein sequence ID" value="QKG83960.1"/>
    <property type="molecule type" value="Genomic_DNA"/>
</dbReference>
<comment type="subcellular location">
    <subcellularLocation>
        <location evidence="2">Cell membrane</location>
        <topology evidence="2">Multi-pass membrane protein</topology>
    </subcellularLocation>
</comment>
<evidence type="ECO:0000256" key="4">
    <source>
        <dbReference type="ARBA" id="ARBA00022475"/>
    </source>
</evidence>
<dbReference type="FunFam" id="3.30.565.10:FF:000006">
    <property type="entry name" value="Sensor histidine kinase WalK"/>
    <property type="match status" value="1"/>
</dbReference>
<feature type="transmembrane region" description="Helical" evidence="12">
    <location>
        <begin position="12"/>
        <end position="31"/>
    </location>
</feature>
<reference evidence="16 17" key="1">
    <citation type="submission" date="2020-01" db="EMBL/GenBank/DDBJ databases">
        <authorList>
            <person name="Gulvik C.A."/>
            <person name="Batra D.G."/>
        </authorList>
    </citation>
    <scope>NUCLEOTIDE SEQUENCE [LARGE SCALE GENOMIC DNA]</scope>
    <source>
        <strain evidence="16 17">W9323</strain>
    </source>
</reference>
<comment type="catalytic activity">
    <reaction evidence="1">
        <text>ATP + protein L-histidine = ADP + protein N-phospho-L-histidine.</text>
        <dbReference type="EC" id="2.7.13.3"/>
    </reaction>
</comment>
<dbReference type="InterPro" id="IPR035965">
    <property type="entry name" value="PAS-like_dom_sf"/>
</dbReference>
<dbReference type="PANTHER" id="PTHR45453">
    <property type="entry name" value="PHOSPHATE REGULON SENSOR PROTEIN PHOR"/>
    <property type="match status" value="1"/>
</dbReference>
<evidence type="ECO:0000256" key="9">
    <source>
        <dbReference type="ARBA" id="ARBA00022840"/>
    </source>
</evidence>
<evidence type="ECO:0000256" key="12">
    <source>
        <dbReference type="SAM" id="Phobius"/>
    </source>
</evidence>
<dbReference type="InterPro" id="IPR036097">
    <property type="entry name" value="HisK_dim/P_sf"/>
</dbReference>
<dbReference type="InterPro" id="IPR005467">
    <property type="entry name" value="His_kinase_dom"/>
</dbReference>
<dbReference type="InterPro" id="IPR003594">
    <property type="entry name" value="HATPase_dom"/>
</dbReference>
<evidence type="ECO:0000313" key="17">
    <source>
        <dbReference type="Proteomes" id="UP000503088"/>
    </source>
</evidence>
<dbReference type="Proteomes" id="UP000503088">
    <property type="component" value="Chromosome"/>
</dbReference>
<dbReference type="CDD" id="cd16922">
    <property type="entry name" value="HATPase_EvgS-ArcB-TorS-like"/>
    <property type="match status" value="1"/>
</dbReference>
<dbReference type="CDD" id="cd00082">
    <property type="entry name" value="HisKA"/>
    <property type="match status" value="1"/>
</dbReference>
<accession>A0A7D3XZW9</accession>
<keyword evidence="9" id="KW-0067">ATP-binding</keyword>
<dbReference type="PROSITE" id="PS50885">
    <property type="entry name" value="HAMP"/>
    <property type="match status" value="1"/>
</dbReference>
<sequence>MKTLRGRLTFMFLVLIGLSMIGTGLYASLLLKTSYLDSLANRLGKEGNLLARSIDWNEHPDQLQERVEYYGRILDAQVTLLNPKGEVLADSQPHPDSSDKRTYRSEVKQTLQQSPEAYHRVRGTQWLEVYVPVRSKQKPAGVIRIAQDLKVINHSLSRIWVSLIGGLVMAFAIAAWIGSRYASRIIRPIRDITQAAVDIARNQFHRRIPVQKRDEIGQLATAINRMGASLKYQLEVIRKSERRLTSVIETMESGLLLVDGEEKVVLANQAFYRLFKVNPSQRMKLLSEQEETKELHVLYQQCKRSGKGIRRELHLYLPEERIIQASLNPIWDDKTGISVVTVLHDITPIRRLEKMRREFVANVSHELKTPVTSLRGFAETLLDEEIKDVHLQREFLEIILRESLRLERLIGDLLDLSQIESKHIRLKPESVPINQLIATAVKTVEEQIRRKGLKLNLCSTESFAVYVDPDRFLQILLNLLSNAMAYTSSGGTITLAVGKQENEERWWVQVTDTGIGIPEADQPRIFERFYRVDKARSRDSGGTGLGLAIVKHLVEAHHGEVHLESQTGKGTRFTLYFPL</sequence>
<proteinExistence type="predicted"/>
<dbReference type="SMART" id="SM00387">
    <property type="entry name" value="HATPase_c"/>
    <property type="match status" value="1"/>
</dbReference>
<evidence type="ECO:0000256" key="1">
    <source>
        <dbReference type="ARBA" id="ARBA00000085"/>
    </source>
</evidence>
<dbReference type="InterPro" id="IPR036890">
    <property type="entry name" value="HATPase_C_sf"/>
</dbReference>
<dbReference type="InterPro" id="IPR003661">
    <property type="entry name" value="HisK_dim/P_dom"/>
</dbReference>
<dbReference type="SMART" id="SM00388">
    <property type="entry name" value="HisKA"/>
    <property type="match status" value="1"/>
</dbReference>
<feature type="domain" description="HAMP" evidence="15">
    <location>
        <begin position="183"/>
        <end position="235"/>
    </location>
</feature>
<evidence type="ECO:0000256" key="3">
    <source>
        <dbReference type="ARBA" id="ARBA00012438"/>
    </source>
</evidence>
<dbReference type="GO" id="GO:0000155">
    <property type="term" value="F:phosphorelay sensor kinase activity"/>
    <property type="evidence" value="ECO:0007669"/>
    <property type="project" value="InterPro"/>
</dbReference>
<evidence type="ECO:0000259" key="14">
    <source>
        <dbReference type="PROSITE" id="PS50112"/>
    </source>
</evidence>
<evidence type="ECO:0000259" key="15">
    <source>
        <dbReference type="PROSITE" id="PS50885"/>
    </source>
</evidence>
<dbReference type="SUPFAM" id="SSF158472">
    <property type="entry name" value="HAMP domain-like"/>
    <property type="match status" value="1"/>
</dbReference>
<dbReference type="Pfam" id="PF02518">
    <property type="entry name" value="HATPase_c"/>
    <property type="match status" value="1"/>
</dbReference>
<organism evidence="16 17">
    <name type="scientific">Kroppenstedtia pulmonis</name>
    <dbReference type="NCBI Taxonomy" id="1380685"/>
    <lineage>
        <taxon>Bacteria</taxon>
        <taxon>Bacillati</taxon>
        <taxon>Bacillota</taxon>
        <taxon>Bacilli</taxon>
        <taxon>Bacillales</taxon>
        <taxon>Thermoactinomycetaceae</taxon>
        <taxon>Kroppenstedtia</taxon>
    </lineage>
</organism>
<keyword evidence="7" id="KW-0547">Nucleotide-binding</keyword>
<dbReference type="SUPFAM" id="SSF55785">
    <property type="entry name" value="PYP-like sensor domain (PAS domain)"/>
    <property type="match status" value="1"/>
</dbReference>
<evidence type="ECO:0000313" key="16">
    <source>
        <dbReference type="EMBL" id="QKG83960.1"/>
    </source>
</evidence>
<dbReference type="AlphaFoldDB" id="A0A7D3XZW9"/>
<keyword evidence="12" id="KW-0812">Transmembrane</keyword>
<gene>
    <name evidence="16" type="ORF">GXN76_05370</name>
</gene>
<dbReference type="Pfam" id="PF16736">
    <property type="entry name" value="sCache_like"/>
    <property type="match status" value="1"/>
</dbReference>
<dbReference type="NCBIfam" id="TIGR00229">
    <property type="entry name" value="sensory_box"/>
    <property type="match status" value="1"/>
</dbReference>
<keyword evidence="17" id="KW-1185">Reference proteome</keyword>
<protein>
    <recommendedName>
        <fullName evidence="3">histidine kinase</fullName>
        <ecNumber evidence="3">2.7.13.3</ecNumber>
    </recommendedName>
</protein>
<dbReference type="KEGG" id="kpul:GXN76_05370"/>
<dbReference type="SUPFAM" id="SSF55874">
    <property type="entry name" value="ATPase domain of HSP90 chaperone/DNA topoisomerase II/histidine kinase"/>
    <property type="match status" value="1"/>
</dbReference>
<dbReference type="Gene3D" id="3.30.565.10">
    <property type="entry name" value="Histidine kinase-like ATPase, C-terminal domain"/>
    <property type="match status" value="1"/>
</dbReference>
<evidence type="ECO:0000256" key="11">
    <source>
        <dbReference type="ARBA" id="ARBA00023136"/>
    </source>
</evidence>
<dbReference type="SMART" id="SM00304">
    <property type="entry name" value="HAMP"/>
    <property type="match status" value="1"/>
</dbReference>
<evidence type="ECO:0000256" key="10">
    <source>
        <dbReference type="ARBA" id="ARBA00023012"/>
    </source>
</evidence>
<dbReference type="Gene3D" id="1.10.287.130">
    <property type="match status" value="1"/>
</dbReference>
<keyword evidence="6" id="KW-0808">Transferase</keyword>
<dbReference type="NCBIfam" id="NF046044">
    <property type="entry name" value="PnpS"/>
    <property type="match status" value="1"/>
</dbReference>
<keyword evidence="10" id="KW-0902">Two-component regulatory system</keyword>
<dbReference type="PROSITE" id="PS50109">
    <property type="entry name" value="HIS_KIN"/>
    <property type="match status" value="1"/>
</dbReference>
<dbReference type="GO" id="GO:0016036">
    <property type="term" value="P:cellular response to phosphate starvation"/>
    <property type="evidence" value="ECO:0007669"/>
    <property type="project" value="TreeGrafter"/>
</dbReference>
<dbReference type="PROSITE" id="PS50112">
    <property type="entry name" value="PAS"/>
    <property type="match status" value="1"/>
</dbReference>
<feature type="transmembrane region" description="Helical" evidence="12">
    <location>
        <begin position="159"/>
        <end position="178"/>
    </location>
</feature>